<protein>
    <submittedName>
        <fullName evidence="2">Uncharacterized protein</fullName>
    </submittedName>
</protein>
<evidence type="ECO:0000256" key="1">
    <source>
        <dbReference type="SAM" id="MobiDB-lite"/>
    </source>
</evidence>
<evidence type="ECO:0000313" key="3">
    <source>
        <dbReference type="Proteomes" id="UP000612055"/>
    </source>
</evidence>
<organism evidence="2 3">
    <name type="scientific">Edaphochlamys debaryana</name>
    <dbReference type="NCBI Taxonomy" id="47281"/>
    <lineage>
        <taxon>Eukaryota</taxon>
        <taxon>Viridiplantae</taxon>
        <taxon>Chlorophyta</taxon>
        <taxon>core chlorophytes</taxon>
        <taxon>Chlorophyceae</taxon>
        <taxon>CS clade</taxon>
        <taxon>Chlamydomonadales</taxon>
        <taxon>Chlamydomonadales incertae sedis</taxon>
        <taxon>Edaphochlamys</taxon>
    </lineage>
</organism>
<feature type="compositionally biased region" description="Low complexity" evidence="1">
    <location>
        <begin position="17"/>
        <end position="28"/>
    </location>
</feature>
<dbReference type="OrthoDB" id="540357at2759"/>
<name>A0A835YM48_9CHLO</name>
<comment type="caution">
    <text evidence="2">The sequence shown here is derived from an EMBL/GenBank/DDBJ whole genome shotgun (WGS) entry which is preliminary data.</text>
</comment>
<feature type="compositionally biased region" description="Pro residues" evidence="1">
    <location>
        <begin position="139"/>
        <end position="158"/>
    </location>
</feature>
<feature type="compositionally biased region" description="Acidic residues" evidence="1">
    <location>
        <begin position="730"/>
        <end position="741"/>
    </location>
</feature>
<feature type="compositionally biased region" description="Low complexity" evidence="1">
    <location>
        <begin position="105"/>
        <end position="114"/>
    </location>
</feature>
<feature type="compositionally biased region" description="Polar residues" evidence="1">
    <location>
        <begin position="606"/>
        <end position="617"/>
    </location>
</feature>
<feature type="compositionally biased region" description="Low complexity" evidence="1">
    <location>
        <begin position="623"/>
        <end position="655"/>
    </location>
</feature>
<feature type="compositionally biased region" description="Pro residues" evidence="1">
    <location>
        <begin position="33"/>
        <end position="59"/>
    </location>
</feature>
<feature type="compositionally biased region" description="Gly residues" evidence="1">
    <location>
        <begin position="575"/>
        <end position="586"/>
    </location>
</feature>
<proteinExistence type="predicted"/>
<reference evidence="2" key="1">
    <citation type="journal article" date="2020" name="bioRxiv">
        <title>Comparative genomics of Chlamydomonas.</title>
        <authorList>
            <person name="Craig R.J."/>
            <person name="Hasan A.R."/>
            <person name="Ness R.W."/>
            <person name="Keightley P.D."/>
        </authorList>
    </citation>
    <scope>NUCLEOTIDE SEQUENCE</scope>
    <source>
        <strain evidence="2">CCAP 11/70</strain>
    </source>
</reference>
<evidence type="ECO:0000313" key="2">
    <source>
        <dbReference type="EMBL" id="KAG2500209.1"/>
    </source>
</evidence>
<keyword evidence="3" id="KW-1185">Reference proteome</keyword>
<dbReference type="EMBL" id="JAEHOE010000004">
    <property type="protein sequence ID" value="KAG2500209.1"/>
    <property type="molecule type" value="Genomic_DNA"/>
</dbReference>
<feature type="region of interest" description="Disordered" evidence="1">
    <location>
        <begin position="397"/>
        <end position="499"/>
    </location>
</feature>
<feature type="compositionally biased region" description="Low complexity" evidence="1">
    <location>
        <begin position="243"/>
        <end position="258"/>
    </location>
</feature>
<feature type="region of interest" description="Disordered" evidence="1">
    <location>
        <begin position="204"/>
        <end position="328"/>
    </location>
</feature>
<feature type="compositionally biased region" description="Pro residues" evidence="1">
    <location>
        <begin position="224"/>
        <end position="242"/>
    </location>
</feature>
<gene>
    <name evidence="2" type="ORF">HYH03_001787</name>
</gene>
<feature type="region of interest" description="Disordered" evidence="1">
    <location>
        <begin position="572"/>
        <end position="593"/>
    </location>
</feature>
<dbReference type="AlphaFoldDB" id="A0A835YM48"/>
<feature type="region of interest" description="Disordered" evidence="1">
    <location>
        <begin position="730"/>
        <end position="761"/>
    </location>
</feature>
<feature type="compositionally biased region" description="Low complexity" evidence="1">
    <location>
        <begin position="127"/>
        <end position="138"/>
    </location>
</feature>
<feature type="compositionally biased region" description="Low complexity" evidence="1">
    <location>
        <begin position="404"/>
        <end position="414"/>
    </location>
</feature>
<feature type="region of interest" description="Disordered" evidence="1">
    <location>
        <begin position="605"/>
        <end position="668"/>
    </location>
</feature>
<dbReference type="Proteomes" id="UP000612055">
    <property type="component" value="Unassembled WGS sequence"/>
</dbReference>
<feature type="region of interest" description="Disordered" evidence="1">
    <location>
        <begin position="87"/>
        <end position="158"/>
    </location>
</feature>
<feature type="region of interest" description="Disordered" evidence="1">
    <location>
        <begin position="1"/>
        <end position="62"/>
    </location>
</feature>
<accession>A0A835YM48</accession>
<feature type="compositionally biased region" description="Pro residues" evidence="1">
    <location>
        <begin position="300"/>
        <end position="322"/>
    </location>
</feature>
<sequence length="936" mass="94347">MRPAEAMGLRYQPPPRGFAATAATAAAPDPKPRAPPPPAWPGLPPPRAPSDSPPPPPPLQLARSLLDQIDSGELLAPFAAASDPLRAATATGTHAAARDGSRFLQQEQQQQVQQLGLAPPAGERQRTLATAAASTLGGAPPPPPRALHPDLPPPPPHMQYRPPPAAAAPAGPIAAVAPAVAAVGGSVGGGAVVRRTTGSIHVPPLLQVPIPNPGHQTRAAAAAAPPPPVMHPAQLPLPPAAAAPPALAFQPRDPAAAEPAPPPPPPAAAAARPPVVTSSRIPASPAAAARSAAAPRSPAAAPPAPLQLPPPLPVPSEPPPTPKRAGGRLSRAWKRFLKAATCSNVNTFDPPLQGVPLNPGEAVLPSSRGATTPTITTAGAGALPAVPHVLPYAAAGGGTEDSADAAAVTAEEAALPPKGQSSSGSDRSPHHQHTGYLTTGPFALQPGVRPAATGPRHPSPHGVRMPDPTAPAPGPGLGPGYEEGEGEGSFDGTATTGAGQTSLLYGSTAYATQGSNAADVTERGLETAAYAEAEELAGGAGVRRGGHSSISDMTAEDADDWHDARSVASTFSVGSLGGGPGAGGSRGASPRAAGVQEAEFLPQPHHQVQAQPYTSPFGQFKQPGGALPAAAGKLTSPTAAAAAAPATPPQTRRQAAPPPQSDDNALTGQFSTPVLAAPHRTGSNPLHVSNPSSAVAGTAAAAAVGPGGAVTVPGGASVWAVVRELELTEAEAEPAEEEPEEAAAPAAVAGPGAPSWAPSAHVPGMDPATRYAPVPSHTGLEGYWAKIPELSARAPMPVDVVLNASRLARSAHESIKGVLLRESDTNLVVKARVSLPLGLKVTHVETYPKDNSSHTSLMRRDVRPGRSHTHMYYTEAGEVLLVCESADLGGRVDHMGYELMSDGETLTCRQWVVIAASGKTAEQFFVGKKSPIPRGH</sequence>
<feature type="compositionally biased region" description="Low complexity" evidence="1">
    <location>
        <begin position="742"/>
        <end position="760"/>
    </location>
</feature>
<feature type="compositionally biased region" description="Low complexity" evidence="1">
    <location>
        <begin position="268"/>
        <end position="299"/>
    </location>
</feature>